<dbReference type="InterPro" id="IPR003121">
    <property type="entry name" value="SWIB_MDM2_domain"/>
</dbReference>
<gene>
    <name evidence="8" type="ORF">MTR67_008334</name>
</gene>
<evidence type="ECO:0000313" key="9">
    <source>
        <dbReference type="Proteomes" id="UP001234989"/>
    </source>
</evidence>
<evidence type="ECO:0000256" key="2">
    <source>
        <dbReference type="ARBA" id="ARBA00023015"/>
    </source>
</evidence>
<keyword evidence="9" id="KW-1185">Reference proteome</keyword>
<protein>
    <submittedName>
        <fullName evidence="8">Uncharacterized protein</fullName>
    </submittedName>
</protein>
<feature type="compositionally biased region" description="Acidic residues" evidence="5">
    <location>
        <begin position="66"/>
        <end position="77"/>
    </location>
</feature>
<dbReference type="Pfam" id="PF02201">
    <property type="entry name" value="SWIB"/>
    <property type="match status" value="2"/>
</dbReference>
<accession>A0AAF0TDV3</accession>
<dbReference type="SUPFAM" id="SSF109715">
    <property type="entry name" value="DEK C-terminal domain"/>
    <property type="match status" value="1"/>
</dbReference>
<evidence type="ECO:0000256" key="4">
    <source>
        <dbReference type="ARBA" id="ARBA00023242"/>
    </source>
</evidence>
<dbReference type="Gene3D" id="1.10.10.60">
    <property type="entry name" value="Homeodomain-like"/>
    <property type="match status" value="1"/>
</dbReference>
<dbReference type="GO" id="GO:0001181">
    <property type="term" value="F:RNA polymerase I general transcription initiation factor activity"/>
    <property type="evidence" value="ECO:0007669"/>
    <property type="project" value="UniProtKB-ARBA"/>
</dbReference>
<organism evidence="8 9">
    <name type="scientific">Solanum verrucosum</name>
    <dbReference type="NCBI Taxonomy" id="315347"/>
    <lineage>
        <taxon>Eukaryota</taxon>
        <taxon>Viridiplantae</taxon>
        <taxon>Streptophyta</taxon>
        <taxon>Embryophyta</taxon>
        <taxon>Tracheophyta</taxon>
        <taxon>Spermatophyta</taxon>
        <taxon>Magnoliopsida</taxon>
        <taxon>eudicotyledons</taxon>
        <taxon>Gunneridae</taxon>
        <taxon>Pentapetalae</taxon>
        <taxon>asterids</taxon>
        <taxon>lamiids</taxon>
        <taxon>Solanales</taxon>
        <taxon>Solanaceae</taxon>
        <taxon>Solanoideae</taxon>
        <taxon>Solaneae</taxon>
        <taxon>Solanum</taxon>
    </lineage>
</organism>
<dbReference type="PROSITE" id="PS51925">
    <property type="entry name" value="SWIB_MDM2"/>
    <property type="match status" value="2"/>
</dbReference>
<dbReference type="AlphaFoldDB" id="A0AAF0TDV3"/>
<feature type="domain" description="DM2" evidence="6">
    <location>
        <begin position="140"/>
        <end position="217"/>
    </location>
</feature>
<feature type="domain" description="DEK-C" evidence="7">
    <location>
        <begin position="1"/>
        <end position="56"/>
    </location>
</feature>
<name>A0AAF0TDV3_SOLVR</name>
<dbReference type="SMART" id="SM00151">
    <property type="entry name" value="SWIB"/>
    <property type="match status" value="2"/>
</dbReference>
<dbReference type="PROSITE" id="PS51998">
    <property type="entry name" value="DEK_C"/>
    <property type="match status" value="1"/>
</dbReference>
<dbReference type="SUPFAM" id="SSF47592">
    <property type="entry name" value="SWIB/MDM2 domain"/>
    <property type="match status" value="2"/>
</dbReference>
<evidence type="ECO:0000256" key="5">
    <source>
        <dbReference type="SAM" id="MobiDB-lite"/>
    </source>
</evidence>
<evidence type="ECO:0000256" key="1">
    <source>
        <dbReference type="ARBA" id="ARBA00004123"/>
    </source>
</evidence>
<dbReference type="Gene3D" id="1.10.245.10">
    <property type="entry name" value="SWIB/MDM2 domain"/>
    <property type="match status" value="2"/>
</dbReference>
<reference evidence="8" key="1">
    <citation type="submission" date="2023-08" db="EMBL/GenBank/DDBJ databases">
        <title>A de novo genome assembly of Solanum verrucosum Schlechtendal, a Mexican diploid species geographically isolated from the other diploid A-genome species in potato relatives.</title>
        <authorList>
            <person name="Hosaka K."/>
        </authorList>
    </citation>
    <scope>NUCLEOTIDE SEQUENCE</scope>
    <source>
        <tissue evidence="8">Young leaves</tissue>
    </source>
</reference>
<keyword evidence="4" id="KW-0539">Nucleus</keyword>
<dbReference type="Pfam" id="PF08766">
    <property type="entry name" value="DEK_C"/>
    <property type="match status" value="1"/>
</dbReference>
<feature type="compositionally biased region" description="Basic residues" evidence="5">
    <location>
        <begin position="117"/>
        <end position="128"/>
    </location>
</feature>
<evidence type="ECO:0000259" key="6">
    <source>
        <dbReference type="PROSITE" id="PS51925"/>
    </source>
</evidence>
<dbReference type="GO" id="GO:0000500">
    <property type="term" value="C:RNA polymerase I upstream activating factor complex"/>
    <property type="evidence" value="ECO:0007669"/>
    <property type="project" value="UniProtKB-ARBA"/>
</dbReference>
<sequence length="344" mass="39618">MVSDNELVDRLREFLSTSDLNITTNSDVRRKLEKDFNIDLSDRKVFIREQIDLYLESHYQVNQENENNEEEMEEENDQGPSAEVKSEVSEEEEDPEEEEEEEDPEEEEEEESEAVAKVKRRSSKKKPAKKNETGKRKAGGFTKLCSLSPQLQKITGVAELARTEVVKRMWHYINENDLKNPSDKRIINCDDTLRELFGVHTIGMFEMNKALTKHIWPLDSDGVSTITNSGSVNSTANKKRRKQEEDEDSDEPKKEEKQKNSGMHAPLRLSNALINFLGTGESELSRPNVVKRIWEYIKQNGLQDPSDERQIISDEKLKELFHVETHRGIGVTKLLSTHFIKAEG</sequence>
<dbReference type="CDD" id="cd10567">
    <property type="entry name" value="SWIB-MDM2_like"/>
    <property type="match status" value="2"/>
</dbReference>
<feature type="region of interest" description="Disordered" evidence="5">
    <location>
        <begin position="224"/>
        <end position="264"/>
    </location>
</feature>
<dbReference type="InterPro" id="IPR036885">
    <property type="entry name" value="SWIB_MDM2_dom_sf"/>
</dbReference>
<dbReference type="InterPro" id="IPR014876">
    <property type="entry name" value="DEK_C"/>
</dbReference>
<dbReference type="EMBL" id="CP133613">
    <property type="protein sequence ID" value="WMV14949.1"/>
    <property type="molecule type" value="Genomic_DNA"/>
</dbReference>
<feature type="compositionally biased region" description="Polar residues" evidence="5">
    <location>
        <begin position="224"/>
        <end position="236"/>
    </location>
</feature>
<keyword evidence="2" id="KW-0805">Transcription regulation</keyword>
<evidence type="ECO:0000256" key="3">
    <source>
        <dbReference type="ARBA" id="ARBA00023163"/>
    </source>
</evidence>
<feature type="domain" description="DM2" evidence="6">
    <location>
        <begin position="262"/>
        <end position="341"/>
    </location>
</feature>
<keyword evidence="3" id="KW-0804">Transcription</keyword>
<dbReference type="FunFam" id="1.10.245.10:FF:000004">
    <property type="entry name" value="Upstream activation factor subunit"/>
    <property type="match status" value="1"/>
</dbReference>
<dbReference type="InterPro" id="IPR019835">
    <property type="entry name" value="SWIB_domain"/>
</dbReference>
<feature type="region of interest" description="Disordered" evidence="5">
    <location>
        <begin position="63"/>
        <end position="140"/>
    </location>
</feature>
<evidence type="ECO:0000259" key="7">
    <source>
        <dbReference type="PROSITE" id="PS51998"/>
    </source>
</evidence>
<dbReference type="PANTHER" id="PTHR13844">
    <property type="entry name" value="SWI/SNF-RELATED MATRIX-ASSOCIATED ACTIN-DEPENDENT REGULATOR OF CHROMATIN SUBFAMILY D"/>
    <property type="match status" value="1"/>
</dbReference>
<evidence type="ECO:0000313" key="8">
    <source>
        <dbReference type="EMBL" id="WMV14949.1"/>
    </source>
</evidence>
<dbReference type="Proteomes" id="UP001234989">
    <property type="component" value="Chromosome 2"/>
</dbReference>
<proteinExistence type="predicted"/>
<feature type="compositionally biased region" description="Acidic residues" evidence="5">
    <location>
        <begin position="89"/>
        <end position="113"/>
    </location>
</feature>
<comment type="subcellular location">
    <subcellularLocation>
        <location evidence="1">Nucleus</location>
    </subcellularLocation>
</comment>